<feature type="region of interest" description="Disordered" evidence="1">
    <location>
        <begin position="81"/>
        <end position="112"/>
    </location>
</feature>
<sequence>MERETNNNNNNNNNNNDDEANTLLQYCSSIALLQERFKQLQKVKEMREKSRSGGCFNILSRRDEQRQPPAVWLFHAELTRASPPGLDTSCNNKNRENTKEYGELDVDTSLHL</sequence>
<reference evidence="2" key="1">
    <citation type="submission" date="2020-07" db="EMBL/GenBank/DDBJ databases">
        <authorList>
            <person name="Lin J."/>
        </authorList>
    </citation>
    <scope>NUCLEOTIDE SEQUENCE</scope>
</reference>
<name>A0A6V7PNL2_ANACO</name>
<feature type="compositionally biased region" description="Basic and acidic residues" evidence="1">
    <location>
        <begin position="93"/>
        <end position="112"/>
    </location>
</feature>
<dbReference type="EMBL" id="LR862150">
    <property type="protein sequence ID" value="CAD1832482.1"/>
    <property type="molecule type" value="Genomic_DNA"/>
</dbReference>
<gene>
    <name evidence="2" type="ORF">CB5_LOCUS15693</name>
</gene>
<evidence type="ECO:0000256" key="1">
    <source>
        <dbReference type="SAM" id="MobiDB-lite"/>
    </source>
</evidence>
<feature type="region of interest" description="Disordered" evidence="1">
    <location>
        <begin position="1"/>
        <end position="20"/>
    </location>
</feature>
<dbReference type="AlphaFoldDB" id="A0A6V7PNL2"/>
<protein>
    <submittedName>
        <fullName evidence="2">Uncharacterized protein</fullName>
    </submittedName>
</protein>
<dbReference type="PANTHER" id="PTHR34570:SF12">
    <property type="entry name" value="EXPRESSED PROTEIN"/>
    <property type="match status" value="1"/>
</dbReference>
<proteinExistence type="predicted"/>
<accession>A0A6V7PNL2</accession>
<evidence type="ECO:0000313" key="2">
    <source>
        <dbReference type="EMBL" id="CAD1832482.1"/>
    </source>
</evidence>
<organism evidence="2">
    <name type="scientific">Ananas comosus var. bracteatus</name>
    <name type="common">red pineapple</name>
    <dbReference type="NCBI Taxonomy" id="296719"/>
    <lineage>
        <taxon>Eukaryota</taxon>
        <taxon>Viridiplantae</taxon>
        <taxon>Streptophyta</taxon>
        <taxon>Embryophyta</taxon>
        <taxon>Tracheophyta</taxon>
        <taxon>Spermatophyta</taxon>
        <taxon>Magnoliopsida</taxon>
        <taxon>Liliopsida</taxon>
        <taxon>Poales</taxon>
        <taxon>Bromeliaceae</taxon>
        <taxon>Bromelioideae</taxon>
        <taxon>Ananas</taxon>
    </lineage>
</organism>
<dbReference type="PANTHER" id="PTHR34570">
    <property type="entry name" value="OS03G0593100 PROTEIN"/>
    <property type="match status" value="1"/>
</dbReference>
<feature type="compositionally biased region" description="Low complexity" evidence="1">
    <location>
        <begin position="1"/>
        <end position="15"/>
    </location>
</feature>